<dbReference type="NCBIfam" id="TIGR01444">
    <property type="entry name" value="fkbM_fam"/>
    <property type="match status" value="1"/>
</dbReference>
<name>A0A2J0KUY4_9BACT</name>
<dbReference type="InterPro" id="IPR052514">
    <property type="entry name" value="SAM-dependent_MTase"/>
</dbReference>
<reference evidence="2 3" key="1">
    <citation type="submission" date="2017-09" db="EMBL/GenBank/DDBJ databases">
        <title>Depth-based differentiation of microbial function through sediment-hosted aquifers and enrichment of novel symbionts in the deep terrestrial subsurface.</title>
        <authorList>
            <person name="Probst A.J."/>
            <person name="Ladd B."/>
            <person name="Jarett J.K."/>
            <person name="Geller-Mcgrath D.E."/>
            <person name="Sieber C.M."/>
            <person name="Emerson J.B."/>
            <person name="Anantharaman K."/>
            <person name="Thomas B.C."/>
            <person name="Malmstrom R."/>
            <person name="Stieglmeier M."/>
            <person name="Klingl A."/>
            <person name="Woyke T."/>
            <person name="Ryan C.M."/>
            <person name="Banfield J.F."/>
        </authorList>
    </citation>
    <scope>NUCLEOTIDE SEQUENCE [LARGE SCALE GENOMIC DNA]</scope>
    <source>
        <strain evidence="2">CG07_land_8_20_14_0_80_42_15</strain>
    </source>
</reference>
<evidence type="ECO:0000313" key="2">
    <source>
        <dbReference type="EMBL" id="PIU42215.1"/>
    </source>
</evidence>
<dbReference type="PANTHER" id="PTHR34203:SF15">
    <property type="entry name" value="SLL1173 PROTEIN"/>
    <property type="match status" value="1"/>
</dbReference>
<dbReference type="InterPro" id="IPR029063">
    <property type="entry name" value="SAM-dependent_MTases_sf"/>
</dbReference>
<sequence length="268" mass="30724">MTYQKCELPNGMIIYHLNRHETKFIYKEIFEEKIYMKHGISIDKRGVVLDVGANIGLFTLFVKRLFPDSKIYAFEPAPGLFKILQLNVSQYGRSVVIFQLGLSDKKEKAIFTYYPNYSILSGFRSDSHLDEQVLRSGVYNQLHQSGFGDKGRLEEAVNLLIKDKLSNKKEFECQLTTISNFIKEYGISRIDLLKVDAEKMEGNILKGINGKDWLKIKQIVMEVHDASRNSERMIAGLLKAKGFEVIVEEEQKFKGSGVSNIFAFRTKS</sequence>
<dbReference type="InterPro" id="IPR006342">
    <property type="entry name" value="FkbM_mtfrase"/>
</dbReference>
<dbReference type="Gene3D" id="3.40.50.150">
    <property type="entry name" value="Vaccinia Virus protein VP39"/>
    <property type="match status" value="1"/>
</dbReference>
<organism evidence="2 3">
    <name type="scientific">Candidatus Aquitaenariimonas noxiae</name>
    <dbReference type="NCBI Taxonomy" id="1974741"/>
    <lineage>
        <taxon>Bacteria</taxon>
        <taxon>Pseudomonadati</taxon>
        <taxon>Candidatus Omnitrophota</taxon>
        <taxon>Candidatus Aquitaenariimonas</taxon>
    </lineage>
</organism>
<protein>
    <recommendedName>
        <fullName evidence="1">Methyltransferase FkbM domain-containing protein</fullName>
    </recommendedName>
</protein>
<dbReference type="EMBL" id="PEWV01000014">
    <property type="protein sequence ID" value="PIU42215.1"/>
    <property type="molecule type" value="Genomic_DNA"/>
</dbReference>
<comment type="caution">
    <text evidence="2">The sequence shown here is derived from an EMBL/GenBank/DDBJ whole genome shotgun (WGS) entry which is preliminary data.</text>
</comment>
<dbReference type="AlphaFoldDB" id="A0A2J0KUY4"/>
<gene>
    <name evidence="2" type="ORF">COS99_01395</name>
</gene>
<accession>A0A2J0KUY4</accession>
<evidence type="ECO:0000313" key="3">
    <source>
        <dbReference type="Proteomes" id="UP000230052"/>
    </source>
</evidence>
<feature type="domain" description="Methyltransferase FkbM" evidence="1">
    <location>
        <begin position="50"/>
        <end position="244"/>
    </location>
</feature>
<evidence type="ECO:0000259" key="1">
    <source>
        <dbReference type="Pfam" id="PF05050"/>
    </source>
</evidence>
<dbReference type="Proteomes" id="UP000230052">
    <property type="component" value="Unassembled WGS sequence"/>
</dbReference>
<dbReference type="Pfam" id="PF05050">
    <property type="entry name" value="Methyltransf_21"/>
    <property type="match status" value="1"/>
</dbReference>
<dbReference type="SUPFAM" id="SSF53335">
    <property type="entry name" value="S-adenosyl-L-methionine-dependent methyltransferases"/>
    <property type="match status" value="1"/>
</dbReference>
<dbReference type="PANTHER" id="PTHR34203">
    <property type="entry name" value="METHYLTRANSFERASE, FKBM FAMILY PROTEIN"/>
    <property type="match status" value="1"/>
</dbReference>
<proteinExistence type="predicted"/>